<organism evidence="1 2">
    <name type="scientific">Panagrolaimus sp. JU765</name>
    <dbReference type="NCBI Taxonomy" id="591449"/>
    <lineage>
        <taxon>Eukaryota</taxon>
        <taxon>Metazoa</taxon>
        <taxon>Ecdysozoa</taxon>
        <taxon>Nematoda</taxon>
        <taxon>Chromadorea</taxon>
        <taxon>Rhabditida</taxon>
        <taxon>Tylenchina</taxon>
        <taxon>Panagrolaimomorpha</taxon>
        <taxon>Panagrolaimoidea</taxon>
        <taxon>Panagrolaimidae</taxon>
        <taxon>Panagrolaimus</taxon>
    </lineage>
</organism>
<sequence>MIPEKPLLEFKTGSLTNTFGFSKHEDNLVATAAKCGNTHVEGLNNPYKNEYSAVIQKDGRNYIKSPNEGISCPALTLEIAVNGEMFGTFTITAKNSPFDVLFNKENVGFEKNTTINPEVAGAGMATSLYNFVVIGLPIIFGVGGLVGLG</sequence>
<protein>
    <submittedName>
        <fullName evidence="2">Uncharacterized protein</fullName>
    </submittedName>
</protein>
<reference evidence="2" key="1">
    <citation type="submission" date="2022-11" db="UniProtKB">
        <authorList>
            <consortium name="WormBaseParasite"/>
        </authorList>
    </citation>
    <scope>IDENTIFICATION</scope>
</reference>
<dbReference type="WBParaSite" id="JU765_v2.g4326.t1">
    <property type="protein sequence ID" value="JU765_v2.g4326.t1"/>
    <property type="gene ID" value="JU765_v2.g4326"/>
</dbReference>
<name>A0AC34R8D6_9BILA</name>
<evidence type="ECO:0000313" key="1">
    <source>
        <dbReference type="Proteomes" id="UP000887576"/>
    </source>
</evidence>
<evidence type="ECO:0000313" key="2">
    <source>
        <dbReference type="WBParaSite" id="JU765_v2.g4326.t1"/>
    </source>
</evidence>
<proteinExistence type="predicted"/>
<accession>A0AC34R8D6</accession>
<dbReference type="Proteomes" id="UP000887576">
    <property type="component" value="Unplaced"/>
</dbReference>